<keyword evidence="3" id="KW-1185">Reference proteome</keyword>
<dbReference type="RefSeq" id="WP_147417012.1">
    <property type="nucleotide sequence ID" value="NZ_CP063196.1"/>
</dbReference>
<protein>
    <submittedName>
        <fullName evidence="2">Uncharacterized protein</fullName>
    </submittedName>
</protein>
<gene>
    <name evidence="2" type="ORF">NI17_019130</name>
</gene>
<proteinExistence type="predicted"/>
<feature type="signal peptide" evidence="1">
    <location>
        <begin position="1"/>
        <end position="29"/>
    </location>
</feature>
<evidence type="ECO:0000313" key="2">
    <source>
        <dbReference type="EMBL" id="UOE18862.1"/>
    </source>
</evidence>
<accession>A0AA97LVF7</accession>
<organism evidence="2 3">
    <name type="scientific">Thermobifida halotolerans</name>
    <dbReference type="NCBI Taxonomy" id="483545"/>
    <lineage>
        <taxon>Bacteria</taxon>
        <taxon>Bacillati</taxon>
        <taxon>Actinomycetota</taxon>
        <taxon>Actinomycetes</taxon>
        <taxon>Streptosporangiales</taxon>
        <taxon>Nocardiopsidaceae</taxon>
        <taxon>Thermobifida</taxon>
    </lineage>
</organism>
<keyword evidence="1" id="KW-0732">Signal</keyword>
<evidence type="ECO:0000313" key="3">
    <source>
        <dbReference type="Proteomes" id="UP000265719"/>
    </source>
</evidence>
<dbReference type="Proteomes" id="UP000265719">
    <property type="component" value="Chromosome"/>
</dbReference>
<dbReference type="AlphaFoldDB" id="A0AA97LVF7"/>
<reference evidence="2" key="1">
    <citation type="submission" date="2020-10" db="EMBL/GenBank/DDBJ databases">
        <title>De novo genome project of the cellulose decomposer Thermobifida halotolerans type strain.</title>
        <authorList>
            <person name="Nagy I."/>
            <person name="Horvath B."/>
            <person name="Kukolya J."/>
            <person name="Nagy I."/>
            <person name="Orsini M."/>
        </authorList>
    </citation>
    <scope>NUCLEOTIDE SEQUENCE</scope>
    <source>
        <strain evidence="2">DSM 44931</strain>
    </source>
</reference>
<dbReference type="KEGG" id="thao:NI17_019130"/>
<sequence>MSLQRIMSTAAAAALALGTALFAVGAAQAPAAAQPTGVEQTTIVEYGPFTLPAAPHDGGEGGHGGSETSGIELNVERPCEDCYITGFDPTLLYEDGSEANVNTGAMLHHFVMFNASERDTVCGGSQRVLASGNERVASDFPDGYGLHVGGSERWYLNYDLMNHSHEEKTVKISVTFTHVPSSADLEPLTPLWLDVGGCYGSAYDAPEGTSEESDLWRSTVSGDLVHMRGHLHHSGHSLWTVNLSDRGQTLCHITAEEGGTPEFIDLNGHGQISDMPPCSGDLGRIDRGDYLRTTARYVIPGHSHEGVMGIMVGWIAED</sequence>
<name>A0AA97LVF7_9ACTN</name>
<dbReference type="EMBL" id="CP063196">
    <property type="protein sequence ID" value="UOE18862.1"/>
    <property type="molecule type" value="Genomic_DNA"/>
</dbReference>
<evidence type="ECO:0000256" key="1">
    <source>
        <dbReference type="SAM" id="SignalP"/>
    </source>
</evidence>
<feature type="chain" id="PRO_5041724985" evidence="1">
    <location>
        <begin position="30"/>
        <end position="318"/>
    </location>
</feature>